<dbReference type="EMBL" id="CAOQHR010000010">
    <property type="protein sequence ID" value="CAI6340275.1"/>
    <property type="molecule type" value="Genomic_DNA"/>
</dbReference>
<proteinExistence type="predicted"/>
<evidence type="ECO:0000313" key="3">
    <source>
        <dbReference type="Proteomes" id="UP001152607"/>
    </source>
</evidence>
<feature type="signal peptide" evidence="1">
    <location>
        <begin position="1"/>
        <end position="21"/>
    </location>
</feature>
<name>A0A9W4UQI0_9PLEO</name>
<evidence type="ECO:0000313" key="2">
    <source>
        <dbReference type="EMBL" id="CAI6340275.1"/>
    </source>
</evidence>
<keyword evidence="3" id="KW-1185">Reference proteome</keyword>
<dbReference type="Proteomes" id="UP001152607">
    <property type="component" value="Unassembled WGS sequence"/>
</dbReference>
<dbReference type="AlphaFoldDB" id="A0A9W4UQI0"/>
<sequence>MHSPSTLLFLLTALTATTTSALSLTFYEKADVTAPETGEPKKTGIFHTCAGKTHKPGSLSPSSGCQKLKDDYWGLMIEWEKAEDNGLTVETFKGKNCCAGSPGDWYAWSDGCASIPLNVCTLSRSFISITSFPI</sequence>
<evidence type="ECO:0000256" key="1">
    <source>
        <dbReference type="SAM" id="SignalP"/>
    </source>
</evidence>
<dbReference type="OrthoDB" id="10460726at2759"/>
<protein>
    <submittedName>
        <fullName evidence="2">Uncharacterized protein</fullName>
    </submittedName>
</protein>
<organism evidence="2 3">
    <name type="scientific">Periconia digitata</name>
    <dbReference type="NCBI Taxonomy" id="1303443"/>
    <lineage>
        <taxon>Eukaryota</taxon>
        <taxon>Fungi</taxon>
        <taxon>Dikarya</taxon>
        <taxon>Ascomycota</taxon>
        <taxon>Pezizomycotina</taxon>
        <taxon>Dothideomycetes</taxon>
        <taxon>Pleosporomycetidae</taxon>
        <taxon>Pleosporales</taxon>
        <taxon>Massarineae</taxon>
        <taxon>Periconiaceae</taxon>
        <taxon>Periconia</taxon>
    </lineage>
</organism>
<comment type="caution">
    <text evidence="2">The sequence shown here is derived from an EMBL/GenBank/DDBJ whole genome shotgun (WGS) entry which is preliminary data.</text>
</comment>
<feature type="chain" id="PRO_5040894383" evidence="1">
    <location>
        <begin position="22"/>
        <end position="134"/>
    </location>
</feature>
<gene>
    <name evidence="2" type="ORF">PDIGIT_LOCUS13450</name>
</gene>
<reference evidence="2" key="1">
    <citation type="submission" date="2023-01" db="EMBL/GenBank/DDBJ databases">
        <authorList>
            <person name="Van Ghelder C."/>
            <person name="Rancurel C."/>
        </authorList>
    </citation>
    <scope>NUCLEOTIDE SEQUENCE</scope>
    <source>
        <strain evidence="2">CNCM I-4278</strain>
    </source>
</reference>
<keyword evidence="1" id="KW-0732">Signal</keyword>
<accession>A0A9W4UQI0</accession>